<dbReference type="SUPFAM" id="SSF56529">
    <property type="entry name" value="FAH"/>
    <property type="match status" value="1"/>
</dbReference>
<protein>
    <recommendedName>
        <fullName evidence="6">Fumarylacetoacetase-like C-terminal domain-containing protein</fullName>
    </recommendedName>
</protein>
<accession>X1T3W8</accession>
<gene>
    <name evidence="5" type="ORF">S12H4_15137</name>
</gene>
<reference evidence="5" key="1">
    <citation type="journal article" date="2014" name="Front. Microbiol.">
        <title>High frequency of phylogenetically diverse reductive dehalogenase-homologous genes in deep subseafloor sedimentary metagenomes.</title>
        <authorList>
            <person name="Kawai M."/>
            <person name="Futagami T."/>
            <person name="Toyoda A."/>
            <person name="Takaki Y."/>
            <person name="Nishi S."/>
            <person name="Hori S."/>
            <person name="Arai W."/>
            <person name="Tsubouchi T."/>
            <person name="Morono Y."/>
            <person name="Uchiyama I."/>
            <person name="Ito T."/>
            <person name="Fujiyama A."/>
            <person name="Inagaki F."/>
            <person name="Takami H."/>
        </authorList>
    </citation>
    <scope>NUCLEOTIDE SEQUENCE</scope>
    <source>
        <strain evidence="5">Expedition CK06-06</strain>
    </source>
</reference>
<comment type="caution">
    <text evidence="5">The sequence shown here is derived from an EMBL/GenBank/DDBJ whole genome shotgun (WGS) entry which is preliminary data.</text>
</comment>
<dbReference type="InterPro" id="IPR036663">
    <property type="entry name" value="Fumarylacetoacetase_C_sf"/>
</dbReference>
<dbReference type="PANTHER" id="PTHR42796:SF4">
    <property type="entry name" value="FUMARYLACETOACETATE HYDROLASE DOMAIN-CONTAINING PROTEIN 2A"/>
    <property type="match status" value="1"/>
</dbReference>
<dbReference type="InterPro" id="IPR011234">
    <property type="entry name" value="Fumarylacetoacetase-like_C"/>
</dbReference>
<keyword evidence="2" id="KW-0479">Metal-binding</keyword>
<dbReference type="GO" id="GO:0044281">
    <property type="term" value="P:small molecule metabolic process"/>
    <property type="evidence" value="ECO:0007669"/>
    <property type="project" value="UniProtKB-ARBA"/>
</dbReference>
<dbReference type="EMBL" id="BARW01007249">
    <property type="protein sequence ID" value="GAI86081.1"/>
    <property type="molecule type" value="Genomic_DNA"/>
</dbReference>
<dbReference type="GO" id="GO:0003824">
    <property type="term" value="F:catalytic activity"/>
    <property type="evidence" value="ECO:0007669"/>
    <property type="project" value="InterPro"/>
</dbReference>
<feature type="domain" description="Fumarylacetoacetase-like C-terminal" evidence="3">
    <location>
        <begin position="55"/>
        <end position="110"/>
    </location>
</feature>
<dbReference type="PANTHER" id="PTHR42796">
    <property type="entry name" value="FUMARYLACETOACETATE HYDROLASE DOMAIN-CONTAINING PROTEIN 2A-RELATED"/>
    <property type="match status" value="1"/>
</dbReference>
<comment type="similarity">
    <text evidence="1">Belongs to the FAH family.</text>
</comment>
<dbReference type="AlphaFoldDB" id="X1T3W8"/>
<evidence type="ECO:0000256" key="2">
    <source>
        <dbReference type="ARBA" id="ARBA00022723"/>
    </source>
</evidence>
<dbReference type="InterPro" id="IPR051121">
    <property type="entry name" value="FAH"/>
</dbReference>
<evidence type="ECO:0000259" key="4">
    <source>
        <dbReference type="Pfam" id="PF10370"/>
    </source>
</evidence>
<dbReference type="Gene3D" id="3.90.850.10">
    <property type="entry name" value="Fumarylacetoacetase-like, C-terminal domain"/>
    <property type="match status" value="1"/>
</dbReference>
<feature type="domain" description="Rv2993c-like N-terminal" evidence="4">
    <location>
        <begin position="1"/>
        <end position="50"/>
    </location>
</feature>
<organism evidence="5">
    <name type="scientific">marine sediment metagenome</name>
    <dbReference type="NCBI Taxonomy" id="412755"/>
    <lineage>
        <taxon>unclassified sequences</taxon>
        <taxon>metagenomes</taxon>
        <taxon>ecological metagenomes</taxon>
    </lineage>
</organism>
<dbReference type="Pfam" id="PF01557">
    <property type="entry name" value="FAA_hydrolase"/>
    <property type="match status" value="1"/>
</dbReference>
<evidence type="ECO:0000313" key="5">
    <source>
        <dbReference type="EMBL" id="GAI86081.1"/>
    </source>
</evidence>
<proteinExistence type="inferred from homology"/>
<dbReference type="InterPro" id="IPR018833">
    <property type="entry name" value="Rv2993c-like_N"/>
</dbReference>
<dbReference type="Pfam" id="PF10370">
    <property type="entry name" value="Rv2993c-like_N"/>
    <property type="match status" value="1"/>
</dbReference>
<evidence type="ECO:0000259" key="3">
    <source>
        <dbReference type="Pfam" id="PF01557"/>
    </source>
</evidence>
<name>X1T3W8_9ZZZZ</name>
<evidence type="ECO:0000256" key="1">
    <source>
        <dbReference type="ARBA" id="ARBA00010211"/>
    </source>
</evidence>
<dbReference type="GO" id="GO:0046872">
    <property type="term" value="F:metal ion binding"/>
    <property type="evidence" value="ECO:0007669"/>
    <property type="project" value="UniProtKB-KW"/>
</dbReference>
<sequence>MKIVRFTTDGKDRYGILKGNTVREIEGKPFRHIKTIDHSYQLSDVKLLAPCTPTKIIALGLNYHEHAKELGMAVPSSPLTFLKPSTAVVGHEESIIYPSSSARVDYEGEL</sequence>
<feature type="non-terminal residue" evidence="5">
    <location>
        <position position="110"/>
    </location>
</feature>
<dbReference type="Gene3D" id="2.30.30.370">
    <property type="entry name" value="FAH"/>
    <property type="match status" value="1"/>
</dbReference>
<evidence type="ECO:0008006" key="6">
    <source>
        <dbReference type="Google" id="ProtNLM"/>
    </source>
</evidence>